<evidence type="ECO:0000259" key="3">
    <source>
        <dbReference type="PROSITE" id="PS50977"/>
    </source>
</evidence>
<name>A0A3N4G7E7_9ACTN</name>
<sequence length="211" mass="22222">MNTRQTYAEASRALLRTTLLDGLRDLLVEKDWPSITMADVARKSGVGRQTVYNEFGSRHGLAQAYAMRLATEFAGIVASTVAERPNDIRGALHDAFAAFFAVAAADPLITSLQRGEAKPDLLRLITTDAAPLITTASASLTGMLTTSWLGLADDDAVCIARAITRMALSYVAMPPESDRDVAADLAAVMAPAVIAARGGDSGAAVTLPTEE</sequence>
<dbReference type="Proteomes" id="UP000267536">
    <property type="component" value="Unassembled WGS sequence"/>
</dbReference>
<dbReference type="SUPFAM" id="SSF46689">
    <property type="entry name" value="Homeodomain-like"/>
    <property type="match status" value="1"/>
</dbReference>
<dbReference type="InterPro" id="IPR001647">
    <property type="entry name" value="HTH_TetR"/>
</dbReference>
<organism evidence="4 5">
    <name type="scientific">Gordonia oryzae</name>
    <dbReference type="NCBI Taxonomy" id="2487349"/>
    <lineage>
        <taxon>Bacteria</taxon>
        <taxon>Bacillati</taxon>
        <taxon>Actinomycetota</taxon>
        <taxon>Actinomycetes</taxon>
        <taxon>Mycobacteriales</taxon>
        <taxon>Gordoniaceae</taxon>
        <taxon>Gordonia</taxon>
    </lineage>
</organism>
<gene>
    <name evidence="4" type="ORF">EF294_18815</name>
</gene>
<feature type="DNA-binding region" description="H-T-H motif" evidence="2">
    <location>
        <begin position="36"/>
        <end position="55"/>
    </location>
</feature>
<evidence type="ECO:0000313" key="4">
    <source>
        <dbReference type="EMBL" id="RPA57317.1"/>
    </source>
</evidence>
<comment type="caution">
    <text evidence="4">The sequence shown here is derived from an EMBL/GenBank/DDBJ whole genome shotgun (WGS) entry which is preliminary data.</text>
</comment>
<keyword evidence="1 2" id="KW-0238">DNA-binding</keyword>
<evidence type="ECO:0000256" key="1">
    <source>
        <dbReference type="ARBA" id="ARBA00023125"/>
    </source>
</evidence>
<protein>
    <submittedName>
        <fullName evidence="4">TetR/AcrR family transcriptional regulator</fullName>
    </submittedName>
</protein>
<dbReference type="OrthoDB" id="4371863at2"/>
<dbReference type="InterPro" id="IPR040611">
    <property type="entry name" value="AlkX_C"/>
</dbReference>
<evidence type="ECO:0000256" key="2">
    <source>
        <dbReference type="PROSITE-ProRule" id="PRU00335"/>
    </source>
</evidence>
<feature type="domain" description="HTH tetR-type" evidence="3">
    <location>
        <begin position="13"/>
        <end position="73"/>
    </location>
</feature>
<dbReference type="Pfam" id="PF18556">
    <property type="entry name" value="TetR_C_35"/>
    <property type="match status" value="1"/>
</dbReference>
<dbReference type="PROSITE" id="PS50977">
    <property type="entry name" value="HTH_TETR_2"/>
    <property type="match status" value="1"/>
</dbReference>
<keyword evidence="5" id="KW-1185">Reference proteome</keyword>
<dbReference type="InterPro" id="IPR009057">
    <property type="entry name" value="Homeodomain-like_sf"/>
</dbReference>
<dbReference type="EMBL" id="RKMH01000017">
    <property type="protein sequence ID" value="RPA57317.1"/>
    <property type="molecule type" value="Genomic_DNA"/>
</dbReference>
<proteinExistence type="predicted"/>
<dbReference type="Gene3D" id="1.10.357.10">
    <property type="entry name" value="Tetracycline Repressor, domain 2"/>
    <property type="match status" value="1"/>
</dbReference>
<evidence type="ECO:0000313" key="5">
    <source>
        <dbReference type="Proteomes" id="UP000267536"/>
    </source>
</evidence>
<reference evidence="4 5" key="1">
    <citation type="submission" date="2018-11" db="EMBL/GenBank/DDBJ databases">
        <title>Draft genome sequence of Gordonia sp. RS15-1S isolated from rice stems.</title>
        <authorList>
            <person name="Muangham S."/>
        </authorList>
    </citation>
    <scope>NUCLEOTIDE SEQUENCE [LARGE SCALE GENOMIC DNA]</scope>
    <source>
        <strain evidence="4 5">RS15-1S</strain>
    </source>
</reference>
<dbReference type="AlphaFoldDB" id="A0A3N4G7E7"/>
<dbReference type="RefSeq" id="WP_123932442.1">
    <property type="nucleotide sequence ID" value="NZ_JBPSDP010000018.1"/>
</dbReference>
<dbReference type="GO" id="GO:0003677">
    <property type="term" value="F:DNA binding"/>
    <property type="evidence" value="ECO:0007669"/>
    <property type="project" value="UniProtKB-UniRule"/>
</dbReference>
<accession>A0A3N4G7E7</accession>
<dbReference type="Pfam" id="PF00440">
    <property type="entry name" value="TetR_N"/>
    <property type="match status" value="1"/>
</dbReference>